<dbReference type="Gene3D" id="1.10.510.10">
    <property type="entry name" value="Transferase(Phosphotransferase) domain 1"/>
    <property type="match status" value="1"/>
</dbReference>
<dbReference type="Proteomes" id="UP000054248">
    <property type="component" value="Unassembled WGS sequence"/>
</dbReference>
<dbReference type="HOGENOM" id="CLU_064149_0_0_1"/>
<dbReference type="AlphaFoldDB" id="A0A0C3K5N5"/>
<proteinExistence type="predicted"/>
<dbReference type="InterPro" id="IPR011009">
    <property type="entry name" value="Kinase-like_dom_sf"/>
</dbReference>
<dbReference type="InterPro" id="IPR040976">
    <property type="entry name" value="Pkinase_fungal"/>
</dbReference>
<evidence type="ECO:0000256" key="1">
    <source>
        <dbReference type="SAM" id="MobiDB-lite"/>
    </source>
</evidence>
<keyword evidence="4" id="KW-1185">Reference proteome</keyword>
<evidence type="ECO:0000313" key="3">
    <source>
        <dbReference type="EMBL" id="KIO16708.1"/>
    </source>
</evidence>
<name>A0A0C3K5N5_9AGAM</name>
<evidence type="ECO:0000313" key="4">
    <source>
        <dbReference type="Proteomes" id="UP000054248"/>
    </source>
</evidence>
<evidence type="ECO:0000259" key="2">
    <source>
        <dbReference type="Pfam" id="PF17667"/>
    </source>
</evidence>
<gene>
    <name evidence="3" type="ORF">M407DRAFT_33638</name>
</gene>
<reference evidence="4" key="2">
    <citation type="submission" date="2015-01" db="EMBL/GenBank/DDBJ databases">
        <title>Evolutionary Origins and Diversification of the Mycorrhizal Mutualists.</title>
        <authorList>
            <consortium name="DOE Joint Genome Institute"/>
            <consortium name="Mycorrhizal Genomics Consortium"/>
            <person name="Kohler A."/>
            <person name="Kuo A."/>
            <person name="Nagy L.G."/>
            <person name="Floudas D."/>
            <person name="Copeland A."/>
            <person name="Barry K.W."/>
            <person name="Cichocki N."/>
            <person name="Veneault-Fourrey C."/>
            <person name="LaButti K."/>
            <person name="Lindquist E.A."/>
            <person name="Lipzen A."/>
            <person name="Lundell T."/>
            <person name="Morin E."/>
            <person name="Murat C."/>
            <person name="Riley R."/>
            <person name="Ohm R."/>
            <person name="Sun H."/>
            <person name="Tunlid A."/>
            <person name="Henrissat B."/>
            <person name="Grigoriev I.V."/>
            <person name="Hibbett D.S."/>
            <person name="Martin F."/>
        </authorList>
    </citation>
    <scope>NUCLEOTIDE SEQUENCE [LARGE SCALE GENOMIC DNA]</scope>
    <source>
        <strain evidence="4">MUT 4182</strain>
    </source>
</reference>
<feature type="region of interest" description="Disordered" evidence="1">
    <location>
        <begin position="204"/>
        <end position="252"/>
    </location>
</feature>
<dbReference type="OrthoDB" id="5569250at2759"/>
<protein>
    <recommendedName>
        <fullName evidence="2">Fungal-type protein kinase domain-containing protein</fullName>
    </recommendedName>
</protein>
<dbReference type="SUPFAM" id="SSF56112">
    <property type="entry name" value="Protein kinase-like (PK-like)"/>
    <property type="match status" value="1"/>
</dbReference>
<sequence>MLLELDTENVLSESRGVRLYQDTRVWRGKEILDMNTWKTGPTRVVKQTWAEDTRPSEAYFYKLTNDIPTICSLVLMEECDGTRACHNCVAEHDEIGDLKATEKKPRGGANAQAEESLLNLGLNALHVANMLEHHPRTPSSGSEASKPSELLDATVQRLEGLISLDRLGIVHRNISYSNLMLPPTDQGSGPGKTAKIIDLSLAHWKDPQRRDGPTSLSLGISSGVPEKPIDGQESVPEGSSTPNARAPPHHHHVTGTIPFIALKLMRRLQLEGYPDANLVEHALHHDVESVFWVLVCLGLLKAQDSRRGIVTGWLNGLTSPKVGFVGSTKTDILGLGREYLTQFTGWLHELGDFIEAFADYYDTCFQDG</sequence>
<dbReference type="EMBL" id="KN823498">
    <property type="protein sequence ID" value="KIO16708.1"/>
    <property type="molecule type" value="Genomic_DNA"/>
</dbReference>
<reference evidence="3 4" key="1">
    <citation type="submission" date="2014-04" db="EMBL/GenBank/DDBJ databases">
        <authorList>
            <consortium name="DOE Joint Genome Institute"/>
            <person name="Kuo A."/>
            <person name="Girlanda M."/>
            <person name="Perotto S."/>
            <person name="Kohler A."/>
            <person name="Nagy L.G."/>
            <person name="Floudas D."/>
            <person name="Copeland A."/>
            <person name="Barry K.W."/>
            <person name="Cichocki N."/>
            <person name="Veneault-Fourrey C."/>
            <person name="LaButti K."/>
            <person name="Lindquist E.A."/>
            <person name="Lipzen A."/>
            <person name="Lundell T."/>
            <person name="Morin E."/>
            <person name="Murat C."/>
            <person name="Sun H."/>
            <person name="Tunlid A."/>
            <person name="Henrissat B."/>
            <person name="Grigoriev I.V."/>
            <person name="Hibbett D.S."/>
            <person name="Martin F."/>
            <person name="Nordberg H.P."/>
            <person name="Cantor M.N."/>
            <person name="Hua S.X."/>
        </authorList>
    </citation>
    <scope>NUCLEOTIDE SEQUENCE [LARGE SCALE GENOMIC DNA]</scope>
    <source>
        <strain evidence="3 4">MUT 4182</strain>
    </source>
</reference>
<dbReference type="STRING" id="1051891.A0A0C3K5N5"/>
<dbReference type="Pfam" id="PF17667">
    <property type="entry name" value="Pkinase_fungal"/>
    <property type="match status" value="1"/>
</dbReference>
<feature type="domain" description="Fungal-type protein kinase" evidence="2">
    <location>
        <begin position="22"/>
        <end position="295"/>
    </location>
</feature>
<accession>A0A0C3K5N5</accession>
<organism evidence="3 4">
    <name type="scientific">Tulasnella calospora MUT 4182</name>
    <dbReference type="NCBI Taxonomy" id="1051891"/>
    <lineage>
        <taxon>Eukaryota</taxon>
        <taxon>Fungi</taxon>
        <taxon>Dikarya</taxon>
        <taxon>Basidiomycota</taxon>
        <taxon>Agaricomycotina</taxon>
        <taxon>Agaricomycetes</taxon>
        <taxon>Cantharellales</taxon>
        <taxon>Tulasnellaceae</taxon>
        <taxon>Tulasnella</taxon>
    </lineage>
</organism>